<protein>
    <submittedName>
        <fullName evidence="1">Uncharacterized protein</fullName>
    </submittedName>
</protein>
<name>A0A6A2XBX5_HIBSY</name>
<dbReference type="AlphaFoldDB" id="A0A6A2XBX5"/>
<evidence type="ECO:0000313" key="1">
    <source>
        <dbReference type="EMBL" id="KAE8655889.1"/>
    </source>
</evidence>
<organism evidence="1 2">
    <name type="scientific">Hibiscus syriacus</name>
    <name type="common">Rose of Sharon</name>
    <dbReference type="NCBI Taxonomy" id="106335"/>
    <lineage>
        <taxon>Eukaryota</taxon>
        <taxon>Viridiplantae</taxon>
        <taxon>Streptophyta</taxon>
        <taxon>Embryophyta</taxon>
        <taxon>Tracheophyta</taxon>
        <taxon>Spermatophyta</taxon>
        <taxon>Magnoliopsida</taxon>
        <taxon>eudicotyledons</taxon>
        <taxon>Gunneridae</taxon>
        <taxon>Pentapetalae</taxon>
        <taxon>rosids</taxon>
        <taxon>malvids</taxon>
        <taxon>Malvales</taxon>
        <taxon>Malvaceae</taxon>
        <taxon>Malvoideae</taxon>
        <taxon>Hibiscus</taxon>
    </lineage>
</organism>
<dbReference type="Proteomes" id="UP000436088">
    <property type="component" value="Unassembled WGS sequence"/>
</dbReference>
<reference evidence="1" key="1">
    <citation type="submission" date="2019-09" db="EMBL/GenBank/DDBJ databases">
        <title>Draft genome information of white flower Hibiscus syriacus.</title>
        <authorList>
            <person name="Kim Y.-M."/>
        </authorList>
    </citation>
    <scope>NUCLEOTIDE SEQUENCE [LARGE SCALE GENOMIC DNA]</scope>
    <source>
        <strain evidence="1">YM2019G1</strain>
    </source>
</reference>
<sequence>MGDLDSPVSASPVGSQCVSKEDYNLMNRKGLAVVAHGLVLVMYPL</sequence>
<gene>
    <name evidence="1" type="ORF">F3Y22_tig00117016pilonHSYRG00370</name>
</gene>
<accession>A0A6A2XBX5</accession>
<proteinExistence type="predicted"/>
<dbReference type="EMBL" id="VEPZ02001774">
    <property type="protein sequence ID" value="KAE8655889.1"/>
    <property type="molecule type" value="Genomic_DNA"/>
</dbReference>
<comment type="caution">
    <text evidence="1">The sequence shown here is derived from an EMBL/GenBank/DDBJ whole genome shotgun (WGS) entry which is preliminary data.</text>
</comment>
<keyword evidence="2" id="KW-1185">Reference proteome</keyword>
<evidence type="ECO:0000313" key="2">
    <source>
        <dbReference type="Proteomes" id="UP000436088"/>
    </source>
</evidence>